<dbReference type="Proteomes" id="UP000613768">
    <property type="component" value="Unassembled WGS sequence"/>
</dbReference>
<evidence type="ECO:0000313" key="3">
    <source>
        <dbReference type="Proteomes" id="UP000613768"/>
    </source>
</evidence>
<dbReference type="PANTHER" id="PTHR35562">
    <property type="entry name" value="DNA ENDONUCLEASE SMRA-RELATED"/>
    <property type="match status" value="1"/>
</dbReference>
<dbReference type="InterPro" id="IPR002625">
    <property type="entry name" value="Smr_dom"/>
</dbReference>
<evidence type="ECO:0000313" key="2">
    <source>
        <dbReference type="EMBL" id="MBD8524779.1"/>
    </source>
</evidence>
<dbReference type="Pfam" id="PF01713">
    <property type="entry name" value="Smr"/>
    <property type="match status" value="1"/>
</dbReference>
<feature type="domain" description="Smr" evidence="1">
    <location>
        <begin position="95"/>
        <end position="176"/>
    </location>
</feature>
<dbReference type="AlphaFoldDB" id="A0AAW3ZGU5"/>
<dbReference type="SUPFAM" id="SSF160443">
    <property type="entry name" value="SMR domain-like"/>
    <property type="match status" value="1"/>
</dbReference>
<dbReference type="Gene3D" id="3.30.1370.110">
    <property type="match status" value="1"/>
</dbReference>
<dbReference type="GO" id="GO:0004520">
    <property type="term" value="F:DNA endonuclease activity"/>
    <property type="evidence" value="ECO:0007669"/>
    <property type="project" value="TreeGrafter"/>
</dbReference>
<sequence>MSRDLDQFDDNDPALLAAAVGEVRKVKTEAAAPLRQKPVPQARQFHADEAQALRQSQRGEATALAGDSGAYRRPEVPFKVLRRLKRGLYAVQDDIDLHGMTVPVAESSLRRFLRQARDEGARCVLVVHGKGLKSAAGQSVLRPLVERMLSHRRDVLAFCNAPAARGGSGALLVLLAQRRAGEQAGAADE</sequence>
<name>A0AAW3ZGU5_9GAMM</name>
<reference evidence="2 3" key="1">
    <citation type="submission" date="2020-09" db="EMBL/GenBank/DDBJ databases">
        <title>Pseudoxanthomonas sp. CAU 1598 isolated from sand of Yaerae Beach.</title>
        <authorList>
            <person name="Kim W."/>
        </authorList>
    </citation>
    <scope>NUCLEOTIDE SEQUENCE [LARGE SCALE GENOMIC DNA]</scope>
    <source>
        <strain evidence="2 3">CAU 1598</strain>
    </source>
</reference>
<gene>
    <name evidence="2" type="ORF">IFO71_03400</name>
</gene>
<accession>A0AAW3ZGU5</accession>
<proteinExistence type="predicted"/>
<dbReference type="PANTHER" id="PTHR35562:SF2">
    <property type="entry name" value="DNA ENDONUCLEASE SMRA-RELATED"/>
    <property type="match status" value="1"/>
</dbReference>
<organism evidence="2 3">
    <name type="scientific">Pseudomarimonas arenosa</name>
    <dbReference type="NCBI Taxonomy" id="2774145"/>
    <lineage>
        <taxon>Bacteria</taxon>
        <taxon>Pseudomonadati</taxon>
        <taxon>Pseudomonadota</taxon>
        <taxon>Gammaproteobacteria</taxon>
        <taxon>Lysobacterales</taxon>
        <taxon>Lysobacteraceae</taxon>
        <taxon>Pseudomarimonas</taxon>
    </lineage>
</organism>
<evidence type="ECO:0000259" key="1">
    <source>
        <dbReference type="PROSITE" id="PS50828"/>
    </source>
</evidence>
<comment type="caution">
    <text evidence="2">The sequence shown here is derived from an EMBL/GenBank/DDBJ whole genome shotgun (WGS) entry which is preliminary data.</text>
</comment>
<dbReference type="EMBL" id="JACYTR010000004">
    <property type="protein sequence ID" value="MBD8524779.1"/>
    <property type="molecule type" value="Genomic_DNA"/>
</dbReference>
<keyword evidence="3" id="KW-1185">Reference proteome</keyword>
<protein>
    <submittedName>
        <fullName evidence="2">Smr/MutS family protein</fullName>
    </submittedName>
</protein>
<dbReference type="PROSITE" id="PS50828">
    <property type="entry name" value="SMR"/>
    <property type="match status" value="1"/>
</dbReference>
<dbReference type="SMART" id="SM00463">
    <property type="entry name" value="SMR"/>
    <property type="match status" value="1"/>
</dbReference>
<dbReference type="InterPro" id="IPR036063">
    <property type="entry name" value="Smr_dom_sf"/>
</dbReference>
<dbReference type="RefSeq" id="WP_192028124.1">
    <property type="nucleotide sequence ID" value="NZ_JACYTR010000004.1"/>
</dbReference>